<comment type="caution">
    <text evidence="2">The sequence shown here is derived from an EMBL/GenBank/DDBJ whole genome shotgun (WGS) entry which is preliminary data.</text>
</comment>
<evidence type="ECO:0000313" key="2">
    <source>
        <dbReference type="EMBL" id="GLB69185.1"/>
    </source>
</evidence>
<dbReference type="RefSeq" id="WP_264797277.1">
    <property type="nucleotide sequence ID" value="NZ_BRVS01000028.1"/>
</dbReference>
<keyword evidence="3" id="KW-1185">Reference proteome</keyword>
<evidence type="ECO:0000313" key="3">
    <source>
        <dbReference type="Proteomes" id="UP001209654"/>
    </source>
</evidence>
<feature type="compositionally biased region" description="Low complexity" evidence="1">
    <location>
        <begin position="96"/>
        <end position="110"/>
    </location>
</feature>
<dbReference type="EMBL" id="BRVS01000028">
    <property type="protein sequence ID" value="GLB69185.1"/>
    <property type="molecule type" value="Genomic_DNA"/>
</dbReference>
<name>A0ABQ5MYX3_9MICC</name>
<sequence length="159" mass="17112">MRIDVRRTGGFAGLTTQWAVDVAQPELGDVWMPLIDSCPWDDVPDDANEPDRYVYSISAGEREVTLPEHHLTGPWRALVDRTRDAARTGGLGEAGALGETAGGFEAAGSGPQPPVGRDDDVDDDVLEPDRPVTDPSRWATEPGQRLFPPPADGPVEDGR</sequence>
<reference evidence="2 3" key="1">
    <citation type="journal article" date="2023" name="Int. J. Syst. Evol. Microbiol.">
        <title>Arthrobacter mangrovi sp. nov., an actinobacterium isolated from the rhizosphere of a mangrove.</title>
        <authorList>
            <person name="Hamada M."/>
            <person name="Saitou S."/>
            <person name="Enomoto N."/>
            <person name="Nanri K."/>
            <person name="Hidaka K."/>
            <person name="Miura T."/>
            <person name="Tamura T."/>
        </authorList>
    </citation>
    <scope>NUCLEOTIDE SEQUENCE [LARGE SCALE GENOMIC DNA]</scope>
    <source>
        <strain evidence="2 3">NBRC 112813</strain>
    </source>
</reference>
<evidence type="ECO:0000256" key="1">
    <source>
        <dbReference type="SAM" id="MobiDB-lite"/>
    </source>
</evidence>
<feature type="region of interest" description="Disordered" evidence="1">
    <location>
        <begin position="86"/>
        <end position="159"/>
    </location>
</feature>
<proteinExistence type="predicted"/>
<dbReference type="Pfam" id="PF20242">
    <property type="entry name" value="Emfourin"/>
    <property type="match status" value="1"/>
</dbReference>
<dbReference type="Proteomes" id="UP001209654">
    <property type="component" value="Unassembled WGS sequence"/>
</dbReference>
<gene>
    <name evidence="2" type="ORF">AHIS1636_36280</name>
</gene>
<organism evidence="2 3">
    <name type="scientific">Arthrobacter mangrovi</name>
    <dbReference type="NCBI Taxonomy" id="2966350"/>
    <lineage>
        <taxon>Bacteria</taxon>
        <taxon>Bacillati</taxon>
        <taxon>Actinomycetota</taxon>
        <taxon>Actinomycetes</taxon>
        <taxon>Micrococcales</taxon>
        <taxon>Micrococcaceae</taxon>
        <taxon>Arthrobacter</taxon>
    </lineage>
</organism>
<protein>
    <submittedName>
        <fullName evidence="2">Uncharacterized protein</fullName>
    </submittedName>
</protein>
<dbReference type="InterPro" id="IPR049457">
    <property type="entry name" value="Emfourin"/>
</dbReference>
<accession>A0ABQ5MYX3</accession>